<feature type="region of interest" description="Disordered" evidence="1">
    <location>
        <begin position="1"/>
        <end position="90"/>
    </location>
</feature>
<feature type="compositionally biased region" description="Acidic residues" evidence="1">
    <location>
        <begin position="1"/>
        <end position="34"/>
    </location>
</feature>
<protein>
    <submittedName>
        <fullName evidence="2">Uncharacterized protein</fullName>
    </submittedName>
</protein>
<reference evidence="2 3" key="1">
    <citation type="submission" date="2023-08" db="EMBL/GenBank/DDBJ databases">
        <title>A Necator americanus chromosomal reference genome.</title>
        <authorList>
            <person name="Ilik V."/>
            <person name="Petrzelkova K.J."/>
            <person name="Pardy F."/>
            <person name="Fuh T."/>
            <person name="Niatou-Singa F.S."/>
            <person name="Gouil Q."/>
            <person name="Baker L."/>
            <person name="Ritchie M.E."/>
            <person name="Jex A.R."/>
            <person name="Gazzola D."/>
            <person name="Li H."/>
            <person name="Toshio Fujiwara R."/>
            <person name="Zhan B."/>
            <person name="Aroian R.V."/>
            <person name="Pafco B."/>
            <person name="Schwarz E.M."/>
        </authorList>
    </citation>
    <scope>NUCLEOTIDE SEQUENCE [LARGE SCALE GENOMIC DNA]</scope>
    <source>
        <strain evidence="2 3">Aroian</strain>
        <tissue evidence="2">Whole animal</tissue>
    </source>
</reference>
<keyword evidence="3" id="KW-1185">Reference proteome</keyword>
<comment type="caution">
    <text evidence="2">The sequence shown here is derived from an EMBL/GenBank/DDBJ whole genome shotgun (WGS) entry which is preliminary data.</text>
</comment>
<gene>
    <name evidence="2" type="primary">Necator_chrV.g18323</name>
    <name evidence="2" type="ORF">RB195_013532</name>
</gene>
<evidence type="ECO:0000313" key="3">
    <source>
        <dbReference type="Proteomes" id="UP001303046"/>
    </source>
</evidence>
<feature type="compositionally biased region" description="Basic and acidic residues" evidence="1">
    <location>
        <begin position="52"/>
        <end position="90"/>
    </location>
</feature>
<name>A0ABR1DX46_NECAM</name>
<proteinExistence type="predicted"/>
<evidence type="ECO:0000256" key="1">
    <source>
        <dbReference type="SAM" id="MobiDB-lite"/>
    </source>
</evidence>
<organism evidence="2 3">
    <name type="scientific">Necator americanus</name>
    <name type="common">Human hookworm</name>
    <dbReference type="NCBI Taxonomy" id="51031"/>
    <lineage>
        <taxon>Eukaryota</taxon>
        <taxon>Metazoa</taxon>
        <taxon>Ecdysozoa</taxon>
        <taxon>Nematoda</taxon>
        <taxon>Chromadorea</taxon>
        <taxon>Rhabditida</taxon>
        <taxon>Rhabditina</taxon>
        <taxon>Rhabditomorpha</taxon>
        <taxon>Strongyloidea</taxon>
        <taxon>Ancylostomatidae</taxon>
        <taxon>Bunostominae</taxon>
        <taxon>Necator</taxon>
    </lineage>
</organism>
<accession>A0ABR1DX46</accession>
<dbReference type="Proteomes" id="UP001303046">
    <property type="component" value="Unassembled WGS sequence"/>
</dbReference>
<dbReference type="EMBL" id="JAVFWL010000005">
    <property type="protein sequence ID" value="KAK6754590.1"/>
    <property type="molecule type" value="Genomic_DNA"/>
</dbReference>
<evidence type="ECO:0000313" key="2">
    <source>
        <dbReference type="EMBL" id="KAK6754590.1"/>
    </source>
</evidence>
<sequence length="149" mass="17023">MNDEDLETIDEVGEEESEAKDEDERDEPSEDDVVTEQIDQGAQQSRAQVATDRVKPARRNSDRVEPARAEGAHPEEPVRDPAREREQRRQQLRAELRNEWGMCCTTSVSCYKSWKDSLHARNADTTAQTYDLPSGNHMLCVLRRNPTAL</sequence>
<feature type="compositionally biased region" description="Polar residues" evidence="1">
    <location>
        <begin position="37"/>
        <end position="48"/>
    </location>
</feature>